<dbReference type="EMBL" id="BT124030">
    <property type="protein sequence ID" value="ADE77311.1"/>
    <property type="molecule type" value="mRNA"/>
</dbReference>
<feature type="transmembrane region" description="Helical" evidence="2">
    <location>
        <begin position="106"/>
        <end position="128"/>
    </location>
</feature>
<accession>D5ACP2</accession>
<organism evidence="3">
    <name type="scientific">Picea sitchensis</name>
    <name type="common">Sitka spruce</name>
    <name type="synonym">Pinus sitchensis</name>
    <dbReference type="NCBI Taxonomy" id="3332"/>
    <lineage>
        <taxon>Eukaryota</taxon>
        <taxon>Viridiplantae</taxon>
        <taxon>Streptophyta</taxon>
        <taxon>Embryophyta</taxon>
        <taxon>Tracheophyta</taxon>
        <taxon>Spermatophyta</taxon>
        <taxon>Pinopsida</taxon>
        <taxon>Pinidae</taxon>
        <taxon>Conifers I</taxon>
        <taxon>Pinales</taxon>
        <taxon>Pinaceae</taxon>
        <taxon>Picea</taxon>
    </lineage>
</organism>
<keyword evidence="2" id="KW-1133">Transmembrane helix</keyword>
<proteinExistence type="evidence at transcript level"/>
<reference evidence="3" key="1">
    <citation type="submission" date="2010-04" db="EMBL/GenBank/DDBJ databases">
        <authorList>
            <person name="Reid K.E."/>
            <person name="Liao N."/>
            <person name="Chan S."/>
            <person name="Docking R."/>
            <person name="Taylor G."/>
            <person name="Moore R."/>
            <person name="Mayo M."/>
            <person name="Munro S."/>
            <person name="King J."/>
            <person name="Yanchuk A."/>
            <person name="Holt R."/>
            <person name="Jones S."/>
            <person name="Marra M."/>
            <person name="Ritland C.E."/>
            <person name="Ritland K."/>
            <person name="Bohlmann J."/>
        </authorList>
    </citation>
    <scope>NUCLEOTIDE SEQUENCE</scope>
    <source>
        <tissue evidence="3">Bud</tissue>
    </source>
</reference>
<protein>
    <submittedName>
        <fullName evidence="3">Uncharacterized protein</fullName>
    </submittedName>
</protein>
<feature type="region of interest" description="Disordered" evidence="1">
    <location>
        <begin position="223"/>
        <end position="244"/>
    </location>
</feature>
<feature type="compositionally biased region" description="Acidic residues" evidence="1">
    <location>
        <begin position="225"/>
        <end position="237"/>
    </location>
</feature>
<evidence type="ECO:0000256" key="2">
    <source>
        <dbReference type="SAM" id="Phobius"/>
    </source>
</evidence>
<feature type="compositionally biased region" description="Basic and acidic residues" evidence="1">
    <location>
        <begin position="279"/>
        <end position="288"/>
    </location>
</feature>
<name>D5ACP2_PICSI</name>
<keyword evidence="2" id="KW-0472">Membrane</keyword>
<feature type="region of interest" description="Disordered" evidence="1">
    <location>
        <begin position="266"/>
        <end position="288"/>
    </location>
</feature>
<dbReference type="PANTHER" id="PTHR36804:SF1">
    <property type="entry name" value="OS04G0585600 PROTEIN"/>
    <property type="match status" value="1"/>
</dbReference>
<sequence length="288" mass="32693">MISLQQFHALQPQGSRLNKTFRSSFVGPSTLYLQRFTSSNGRFKDRPKIKTVQCRSELSHDAPLAIAIGTCVLNSVVFPVRDKSNDKDGESMEDVEDGESMEDVRYAAMGIISFIPLFNWLSWVFAWLDTGRQRYLVYAIVYLSPYIRTDLSLSPEDTWLPIASILICILHIQLEISLKSGELKDFQLFGDPPRLLSHNIRGKRLQEELGSLLRKFQTSKLGKEEIEEEPVDLPSVEEESKMEFEDWDDKMKSLLKDKLAREEDGIGDVNDISKASDGLGKKDDPNAS</sequence>
<evidence type="ECO:0000313" key="3">
    <source>
        <dbReference type="EMBL" id="ADE77311.1"/>
    </source>
</evidence>
<dbReference type="PANTHER" id="PTHR36804">
    <property type="entry name" value="OSJNBA0013K16.11 PROTEIN"/>
    <property type="match status" value="1"/>
</dbReference>
<keyword evidence="2" id="KW-0812">Transmembrane</keyword>
<evidence type="ECO:0000256" key="1">
    <source>
        <dbReference type="SAM" id="MobiDB-lite"/>
    </source>
</evidence>
<dbReference type="AlphaFoldDB" id="D5ACP2"/>